<dbReference type="AlphaFoldDB" id="A0ABD1GLR8"/>
<sequence length="102" mass="11550">MAREIHTPMRGRFVKNRKRPVERFRAIKWDGRSTLTTYVCIFEDQWRDAHGCGTTHYTGIRKLIDTLPAPWKTLSPLTPGRQCLGMRTTAPLGGEFVCACGG</sequence>
<name>A0ABD1GLR8_SALDI</name>
<evidence type="ECO:0000313" key="1">
    <source>
        <dbReference type="EMBL" id="KAL1544104.1"/>
    </source>
</evidence>
<evidence type="ECO:0000313" key="2">
    <source>
        <dbReference type="Proteomes" id="UP001567538"/>
    </source>
</evidence>
<organism evidence="1 2">
    <name type="scientific">Salvia divinorum</name>
    <name type="common">Maria pastora</name>
    <name type="synonym">Diviner's sage</name>
    <dbReference type="NCBI Taxonomy" id="28513"/>
    <lineage>
        <taxon>Eukaryota</taxon>
        <taxon>Viridiplantae</taxon>
        <taxon>Streptophyta</taxon>
        <taxon>Embryophyta</taxon>
        <taxon>Tracheophyta</taxon>
        <taxon>Spermatophyta</taxon>
        <taxon>Magnoliopsida</taxon>
        <taxon>eudicotyledons</taxon>
        <taxon>Gunneridae</taxon>
        <taxon>Pentapetalae</taxon>
        <taxon>asterids</taxon>
        <taxon>lamiids</taxon>
        <taxon>Lamiales</taxon>
        <taxon>Lamiaceae</taxon>
        <taxon>Nepetoideae</taxon>
        <taxon>Mentheae</taxon>
        <taxon>Salviinae</taxon>
        <taxon>Salvia</taxon>
        <taxon>Salvia subgen. Calosphace</taxon>
    </lineage>
</organism>
<gene>
    <name evidence="1" type="ORF">AAHA92_21000</name>
</gene>
<proteinExistence type="predicted"/>
<dbReference type="Proteomes" id="UP001567538">
    <property type="component" value="Unassembled WGS sequence"/>
</dbReference>
<keyword evidence="2" id="KW-1185">Reference proteome</keyword>
<dbReference type="EMBL" id="JBEAFC010000008">
    <property type="protein sequence ID" value="KAL1544104.1"/>
    <property type="molecule type" value="Genomic_DNA"/>
</dbReference>
<protein>
    <submittedName>
        <fullName evidence="1">Uncharacterized protein</fullName>
    </submittedName>
</protein>
<reference evidence="1 2" key="1">
    <citation type="submission" date="2024-06" db="EMBL/GenBank/DDBJ databases">
        <title>A chromosome level genome sequence of Diviner's sage (Salvia divinorum).</title>
        <authorList>
            <person name="Ford S.A."/>
            <person name="Ro D.-K."/>
            <person name="Ness R.W."/>
            <person name="Phillips M.A."/>
        </authorList>
    </citation>
    <scope>NUCLEOTIDE SEQUENCE [LARGE SCALE GENOMIC DNA]</scope>
    <source>
        <strain evidence="1">SAF-2024a</strain>
        <tissue evidence="1">Leaf</tissue>
    </source>
</reference>
<comment type="caution">
    <text evidence="1">The sequence shown here is derived from an EMBL/GenBank/DDBJ whole genome shotgun (WGS) entry which is preliminary data.</text>
</comment>
<accession>A0ABD1GLR8</accession>